<evidence type="ECO:0000256" key="8">
    <source>
        <dbReference type="ARBA" id="ARBA00023136"/>
    </source>
</evidence>
<keyword evidence="5 9" id="KW-0653">Protein transport</keyword>
<evidence type="ECO:0000256" key="1">
    <source>
        <dbReference type="ARBA" id="ARBA00004370"/>
    </source>
</evidence>
<keyword evidence="7 9" id="KW-0811">Translocation</keyword>
<evidence type="ECO:0000256" key="4">
    <source>
        <dbReference type="ARBA" id="ARBA00022692"/>
    </source>
</evidence>
<sequence length="57" mass="6590">MIGFLKNVTRELKKVTWPKGKELTSYTITVISTVLFMALFFFLVDLGVSQVIEIFFE</sequence>
<keyword evidence="6 9" id="KW-1133">Transmembrane helix</keyword>
<protein>
    <recommendedName>
        <fullName evidence="9">Protein translocase subunit SecE</fullName>
    </recommendedName>
</protein>
<dbReference type="RefSeq" id="WP_306066130.1">
    <property type="nucleotide sequence ID" value="NZ_JAROCA020000003.1"/>
</dbReference>
<evidence type="ECO:0000313" key="10">
    <source>
        <dbReference type="EMBL" id="MDY0407301.1"/>
    </source>
</evidence>
<dbReference type="Pfam" id="PF00584">
    <property type="entry name" value="SecE"/>
    <property type="match status" value="1"/>
</dbReference>
<dbReference type="Gene3D" id="1.20.5.1030">
    <property type="entry name" value="Preprotein translocase secy subunit"/>
    <property type="match status" value="1"/>
</dbReference>
<reference evidence="10 11" key="1">
    <citation type="submission" date="2023-10" db="EMBL/GenBank/DDBJ databases">
        <title>179-bfca-hs.</title>
        <authorList>
            <person name="Miliotis G."/>
            <person name="Sengupta P."/>
            <person name="Hameed A."/>
            <person name="Chuvochina M."/>
            <person name="Mcdonagh F."/>
            <person name="Simpson A.C."/>
            <person name="Singh N.K."/>
            <person name="Rekha P.D."/>
            <person name="Raman K."/>
            <person name="Hugenholtz P."/>
            <person name="Venkateswaran K."/>
        </authorList>
    </citation>
    <scope>NUCLEOTIDE SEQUENCE [LARGE SCALE GENOMIC DNA]</scope>
    <source>
        <strain evidence="10 11">179-BFC-A-HS</strain>
    </source>
</reference>
<keyword evidence="3 9" id="KW-1003">Cell membrane</keyword>
<evidence type="ECO:0000256" key="3">
    <source>
        <dbReference type="ARBA" id="ARBA00022475"/>
    </source>
</evidence>
<dbReference type="EMBL" id="JAROCA020000003">
    <property type="protein sequence ID" value="MDY0407301.1"/>
    <property type="molecule type" value="Genomic_DNA"/>
</dbReference>
<keyword evidence="11" id="KW-1185">Reference proteome</keyword>
<evidence type="ECO:0000256" key="2">
    <source>
        <dbReference type="ARBA" id="ARBA00022448"/>
    </source>
</evidence>
<comment type="function">
    <text evidence="9">Essential subunit of the Sec protein translocation channel SecYEG. Clamps together the 2 halves of SecY. May contact the channel plug during translocation.</text>
</comment>
<evidence type="ECO:0000256" key="7">
    <source>
        <dbReference type="ARBA" id="ARBA00023010"/>
    </source>
</evidence>
<accession>A0ABU5CLQ9</accession>
<dbReference type="PANTHER" id="PTHR33910">
    <property type="entry name" value="PROTEIN TRANSLOCASE SUBUNIT SECE"/>
    <property type="match status" value="1"/>
</dbReference>
<evidence type="ECO:0000256" key="6">
    <source>
        <dbReference type="ARBA" id="ARBA00022989"/>
    </source>
</evidence>
<dbReference type="PROSITE" id="PS01067">
    <property type="entry name" value="SECE_SEC61G"/>
    <property type="match status" value="1"/>
</dbReference>
<evidence type="ECO:0000256" key="9">
    <source>
        <dbReference type="HAMAP-Rule" id="MF_00422"/>
    </source>
</evidence>
<organism evidence="10 11">
    <name type="scientific">Tigheibacillus jepli</name>
    <dbReference type="NCBI Taxonomy" id="3035914"/>
    <lineage>
        <taxon>Bacteria</taxon>
        <taxon>Bacillati</taxon>
        <taxon>Bacillota</taxon>
        <taxon>Bacilli</taxon>
        <taxon>Bacillales</taxon>
        <taxon>Bacillaceae</taxon>
        <taxon>Tigheibacillus</taxon>
    </lineage>
</organism>
<gene>
    <name evidence="9 10" type="primary">secE</name>
    <name evidence="10" type="ORF">P5G51_019950</name>
</gene>
<dbReference type="PANTHER" id="PTHR33910:SF1">
    <property type="entry name" value="PROTEIN TRANSLOCASE SUBUNIT SECE"/>
    <property type="match status" value="1"/>
</dbReference>
<comment type="similarity">
    <text evidence="9">Belongs to the SecE/SEC61-gamma family.</text>
</comment>
<name>A0ABU5CLQ9_9BACI</name>
<comment type="caution">
    <text evidence="10">The sequence shown here is derived from an EMBL/GenBank/DDBJ whole genome shotgun (WGS) entry which is preliminary data.</text>
</comment>
<dbReference type="InterPro" id="IPR038379">
    <property type="entry name" value="SecE_sf"/>
</dbReference>
<keyword evidence="4 9" id="KW-0812">Transmembrane</keyword>
<dbReference type="HAMAP" id="MF_00422">
    <property type="entry name" value="SecE"/>
    <property type="match status" value="1"/>
</dbReference>
<dbReference type="NCBIfam" id="TIGR00964">
    <property type="entry name" value="secE_bact"/>
    <property type="match status" value="1"/>
</dbReference>
<keyword evidence="2 9" id="KW-0813">Transport</keyword>
<comment type="subunit">
    <text evidence="9">Component of the Sec protein translocase complex. Heterotrimer consisting of SecY, SecE and SecG subunits. The heterotrimers can form oligomers, although 1 heterotrimer is thought to be able to translocate proteins. Interacts with the ribosome. Interacts with SecDF, and other proteins may be involved. Interacts with SecA.</text>
</comment>
<feature type="transmembrane region" description="Helical" evidence="9">
    <location>
        <begin position="23"/>
        <end position="44"/>
    </location>
</feature>
<evidence type="ECO:0000313" key="11">
    <source>
        <dbReference type="Proteomes" id="UP001228376"/>
    </source>
</evidence>
<comment type="subcellular location">
    <subcellularLocation>
        <location evidence="9">Cell membrane</location>
        <topology evidence="9">Single-pass membrane protein</topology>
    </subcellularLocation>
    <subcellularLocation>
        <location evidence="1">Membrane</location>
    </subcellularLocation>
</comment>
<dbReference type="Proteomes" id="UP001228376">
    <property type="component" value="Unassembled WGS sequence"/>
</dbReference>
<dbReference type="InterPro" id="IPR001901">
    <property type="entry name" value="Translocase_SecE/Sec61-g"/>
</dbReference>
<dbReference type="InterPro" id="IPR005807">
    <property type="entry name" value="SecE_bac"/>
</dbReference>
<keyword evidence="8 9" id="KW-0472">Membrane</keyword>
<evidence type="ECO:0000256" key="5">
    <source>
        <dbReference type="ARBA" id="ARBA00022927"/>
    </source>
</evidence>
<proteinExistence type="inferred from homology"/>